<evidence type="ECO:0000313" key="2">
    <source>
        <dbReference type="EMBL" id="GIU52342.1"/>
    </source>
</evidence>
<dbReference type="EMBL" id="BPEY01000175">
    <property type="protein sequence ID" value="GIU52342.1"/>
    <property type="molecule type" value="Genomic_DNA"/>
</dbReference>
<proteinExistence type="predicted"/>
<evidence type="ECO:0000313" key="3">
    <source>
        <dbReference type="Proteomes" id="UP000887104"/>
    </source>
</evidence>
<keyword evidence="3" id="KW-1185">Reference proteome</keyword>
<protein>
    <recommendedName>
        <fullName evidence="1">HTH cro/C1-type domain-containing protein</fullName>
    </recommendedName>
</protein>
<dbReference type="Proteomes" id="UP000887104">
    <property type="component" value="Unassembled WGS sequence"/>
</dbReference>
<dbReference type="PROSITE" id="PS50943">
    <property type="entry name" value="HTH_CROC1"/>
    <property type="match status" value="1"/>
</dbReference>
<dbReference type="Gene3D" id="1.10.260.40">
    <property type="entry name" value="lambda repressor-like DNA-binding domains"/>
    <property type="match status" value="1"/>
</dbReference>
<dbReference type="PANTHER" id="PTHR40455:SF1">
    <property type="entry name" value="ANTITOXIN HIGA"/>
    <property type="match status" value="1"/>
</dbReference>
<reference evidence="2" key="1">
    <citation type="submission" date="2021-05" db="EMBL/GenBank/DDBJ databases">
        <title>Molecular characterization for Shewanella algae harboring chromosomal blaOXA-55-like strains isolated from clinical and environment sample.</title>
        <authorList>
            <person name="Ohama Y."/>
            <person name="Aoki K."/>
            <person name="Harada S."/>
            <person name="Moriya K."/>
            <person name="Ishii Y."/>
            <person name="Tateda K."/>
        </authorList>
    </citation>
    <scope>NUCLEOTIDE SEQUENCE</scope>
    <source>
        <strain evidence="2">JCM 11563</strain>
    </source>
</reference>
<dbReference type="Pfam" id="PF01381">
    <property type="entry name" value="HTH_3"/>
    <property type="match status" value="1"/>
</dbReference>
<gene>
    <name evidence="2" type="ORF">TUM4438_44830</name>
</gene>
<evidence type="ECO:0000259" key="1">
    <source>
        <dbReference type="PROSITE" id="PS50943"/>
    </source>
</evidence>
<dbReference type="InterPro" id="IPR010982">
    <property type="entry name" value="Lambda_DNA-bd_dom_sf"/>
</dbReference>
<dbReference type="PANTHER" id="PTHR40455">
    <property type="entry name" value="ANTITOXIN HIGA"/>
    <property type="match status" value="1"/>
</dbReference>
<sequence length="138" mass="15660">MNLINLINASHAIKDFIPFSNIGNEEDYNAAINIMDAITNDYDESLSVIIDVLAPKISEYEDSLEELVEFNDRISSMNPSSTMLRVIMEHHHLKTTDFKDEIGGKSLVSMIVNGKRNLTVDHIKNLSNRFDISPNLFF</sequence>
<comment type="caution">
    <text evidence="2">The sequence shown here is derived from an EMBL/GenBank/DDBJ whole genome shotgun (WGS) entry which is preliminary data.</text>
</comment>
<dbReference type="RefSeq" id="WP_220783446.1">
    <property type="nucleotide sequence ID" value="NZ_BPEY01000175.1"/>
</dbReference>
<dbReference type="InterPro" id="IPR039060">
    <property type="entry name" value="Antitox_HigA"/>
</dbReference>
<name>A0ABQ4PRL3_9GAMM</name>
<dbReference type="InterPro" id="IPR001387">
    <property type="entry name" value="Cro/C1-type_HTH"/>
</dbReference>
<accession>A0ABQ4PRL3</accession>
<dbReference type="SUPFAM" id="SSF47413">
    <property type="entry name" value="lambda repressor-like DNA-binding domains"/>
    <property type="match status" value="1"/>
</dbReference>
<feature type="domain" description="HTH cro/C1-type" evidence="1">
    <location>
        <begin position="105"/>
        <end position="137"/>
    </location>
</feature>
<organism evidence="2 3">
    <name type="scientific">Shewanella sairae</name>
    <dbReference type="NCBI Taxonomy" id="190310"/>
    <lineage>
        <taxon>Bacteria</taxon>
        <taxon>Pseudomonadati</taxon>
        <taxon>Pseudomonadota</taxon>
        <taxon>Gammaproteobacteria</taxon>
        <taxon>Alteromonadales</taxon>
        <taxon>Shewanellaceae</taxon>
        <taxon>Shewanella</taxon>
    </lineage>
</organism>